<keyword evidence="2" id="KW-1185">Reference proteome</keyword>
<evidence type="ECO:0000313" key="2">
    <source>
        <dbReference type="Proteomes" id="UP000199630"/>
    </source>
</evidence>
<reference evidence="2" key="1">
    <citation type="submission" date="2016-10" db="EMBL/GenBank/DDBJ databases">
        <authorList>
            <person name="Varghese N."/>
            <person name="Submissions S."/>
        </authorList>
    </citation>
    <scope>NUCLEOTIDE SEQUENCE [LARGE SCALE GENOMIC DNA]</scope>
    <source>
        <strain evidence="2">DSM 26471</strain>
    </source>
</reference>
<dbReference type="OrthoDB" id="8087696at2"/>
<dbReference type="InterPro" id="IPR003749">
    <property type="entry name" value="ThiS/MoaD-like"/>
</dbReference>
<dbReference type="RefSeq" id="WP_090060072.1">
    <property type="nucleotide sequence ID" value="NZ_FORH01000002.1"/>
</dbReference>
<dbReference type="Pfam" id="PF02597">
    <property type="entry name" value="ThiS"/>
    <property type="match status" value="1"/>
</dbReference>
<proteinExistence type="predicted"/>
<protein>
    <submittedName>
        <fullName evidence="1">ThiS family protein</fullName>
    </submittedName>
</protein>
<dbReference type="SUPFAM" id="SSF54285">
    <property type="entry name" value="MoaD/ThiS"/>
    <property type="match status" value="1"/>
</dbReference>
<dbReference type="Gene3D" id="3.10.20.30">
    <property type="match status" value="1"/>
</dbReference>
<name>A0A1I3PS85_9RHOB</name>
<evidence type="ECO:0000313" key="1">
    <source>
        <dbReference type="EMBL" id="SFJ24383.1"/>
    </source>
</evidence>
<sequence>MSELTVHLWAGLRRFTGGLEVVTVEASSIGKMLDALVAVYPGLGPIFEAGISVAVDGEIINGGRHRPLAPSNEIYLMQRVKGG</sequence>
<accession>A0A1I3PS85</accession>
<organism evidence="1 2">
    <name type="scientific">Celeribacter neptunius</name>
    <dbReference type="NCBI Taxonomy" id="588602"/>
    <lineage>
        <taxon>Bacteria</taxon>
        <taxon>Pseudomonadati</taxon>
        <taxon>Pseudomonadota</taxon>
        <taxon>Alphaproteobacteria</taxon>
        <taxon>Rhodobacterales</taxon>
        <taxon>Roseobacteraceae</taxon>
        <taxon>Celeribacter</taxon>
    </lineage>
</organism>
<dbReference type="InterPro" id="IPR016155">
    <property type="entry name" value="Mopterin_synth/thiamin_S_b"/>
</dbReference>
<dbReference type="Proteomes" id="UP000199630">
    <property type="component" value="Unassembled WGS sequence"/>
</dbReference>
<dbReference type="AlphaFoldDB" id="A0A1I3PS85"/>
<dbReference type="CDD" id="cd17040">
    <property type="entry name" value="Ubl_MoaD_like"/>
    <property type="match status" value="1"/>
</dbReference>
<gene>
    <name evidence="1" type="ORF">SAMN04487991_1783</name>
</gene>
<dbReference type="InterPro" id="IPR012675">
    <property type="entry name" value="Beta-grasp_dom_sf"/>
</dbReference>
<dbReference type="EMBL" id="FORH01000002">
    <property type="protein sequence ID" value="SFJ24383.1"/>
    <property type="molecule type" value="Genomic_DNA"/>
</dbReference>
<dbReference type="STRING" id="588602.SAMN04487991_1783"/>